<dbReference type="Proteomes" id="UP001152759">
    <property type="component" value="Chromosome 8"/>
</dbReference>
<feature type="region of interest" description="Disordered" evidence="1">
    <location>
        <begin position="366"/>
        <end position="404"/>
    </location>
</feature>
<feature type="region of interest" description="Disordered" evidence="1">
    <location>
        <begin position="261"/>
        <end position="313"/>
    </location>
</feature>
<feature type="compositionally biased region" description="Low complexity" evidence="1">
    <location>
        <begin position="527"/>
        <end position="565"/>
    </location>
</feature>
<gene>
    <name evidence="2" type="ORF">BEMITA_LOCUS13106</name>
</gene>
<evidence type="ECO:0000256" key="1">
    <source>
        <dbReference type="SAM" id="MobiDB-lite"/>
    </source>
</evidence>
<proteinExistence type="predicted"/>
<feature type="compositionally biased region" description="Low complexity" evidence="1">
    <location>
        <begin position="646"/>
        <end position="660"/>
    </location>
</feature>
<dbReference type="EMBL" id="OU963869">
    <property type="protein sequence ID" value="CAH0394857.1"/>
    <property type="molecule type" value="Genomic_DNA"/>
</dbReference>
<reference evidence="2" key="1">
    <citation type="submission" date="2021-12" db="EMBL/GenBank/DDBJ databases">
        <authorList>
            <person name="King R."/>
        </authorList>
    </citation>
    <scope>NUCLEOTIDE SEQUENCE</scope>
</reference>
<dbReference type="AlphaFoldDB" id="A0A9P0AK80"/>
<feature type="compositionally biased region" description="Polar residues" evidence="1">
    <location>
        <begin position="608"/>
        <end position="623"/>
    </location>
</feature>
<organism evidence="2 3">
    <name type="scientific">Bemisia tabaci</name>
    <name type="common">Sweetpotato whitefly</name>
    <name type="synonym">Aleurodes tabaci</name>
    <dbReference type="NCBI Taxonomy" id="7038"/>
    <lineage>
        <taxon>Eukaryota</taxon>
        <taxon>Metazoa</taxon>
        <taxon>Ecdysozoa</taxon>
        <taxon>Arthropoda</taxon>
        <taxon>Hexapoda</taxon>
        <taxon>Insecta</taxon>
        <taxon>Pterygota</taxon>
        <taxon>Neoptera</taxon>
        <taxon>Paraneoptera</taxon>
        <taxon>Hemiptera</taxon>
        <taxon>Sternorrhyncha</taxon>
        <taxon>Aleyrodoidea</taxon>
        <taxon>Aleyrodidae</taxon>
        <taxon>Aleyrodinae</taxon>
        <taxon>Bemisia</taxon>
    </lineage>
</organism>
<keyword evidence="3" id="KW-1185">Reference proteome</keyword>
<feature type="compositionally biased region" description="Basic residues" evidence="1">
    <location>
        <begin position="675"/>
        <end position="685"/>
    </location>
</feature>
<evidence type="ECO:0000313" key="2">
    <source>
        <dbReference type="EMBL" id="CAH0394857.1"/>
    </source>
</evidence>
<evidence type="ECO:0000313" key="3">
    <source>
        <dbReference type="Proteomes" id="UP001152759"/>
    </source>
</evidence>
<feature type="region of interest" description="Disordered" evidence="1">
    <location>
        <begin position="457"/>
        <end position="697"/>
    </location>
</feature>
<sequence>MSGTTGISGFGKRACQTKRRNLFPNDEANRNMPVECFKSHLVSLDGMLHSPTYPPNNNNTDVTFIPVSEDAIETFEVFKISPAMPNQLSLTTTPFVLQNGKQIKINVVPCNQENLNSMRVSILVNHRIPNYVLVTDTVLVERNIPKYKEQINIHRVSTSLVLKIFTDVRLLYRWLPVKLVPYAPEALRWSDSTGDAGFIGNVWDDVATVKARAFNPKSFSQLMLNCLVMRMNTSNWDGAVKNQVRPWCGAGVVSTGAEEAFPPSPVVQPEGDMPVIGYNTRSRGRSVSRGSSGSRGASRSASRSGTRSARSVEGQAIGQVVPIPTVAALDVITDGTATAALPELETAITQAVSDYVDSRTIGSIRDEEENLVSGRNPDGTIPKEAHAPHQSTGGQSDDGEQYESAATDSFEQIDLTTDESAPSSNASPHPARRLIRVQLETLEPTPLARLSFRQRRAMLKKSSDGESTDQESQTHVRQLRRVPSDEEVPQLPQLADMGPIPNRTPATGKGQSKTKSDRGRTTTKRPTTNSGITSKTTTRPPTTTSRSKTTAPTTTKGTKAPATKPQVEDPPQIPAPTSPVQTNPLEQPGPSGIQAPGGPVPVSAEPSPATTGLDGNSTATPEVNTMGANHTTPPAPNAAGHGGRGAARPTTTPPDDNTGHVGASNRSSYHAPPPKPHRTGGRGHVHQGDHSVTTNNCSDRLIIDIKERRTKDNAFKSSSRGRS</sequence>
<protein>
    <submittedName>
        <fullName evidence="2">Uncharacterized protein</fullName>
    </submittedName>
</protein>
<name>A0A9P0AK80_BEMTA</name>
<feature type="compositionally biased region" description="Low complexity" evidence="1">
    <location>
        <begin position="285"/>
        <end position="312"/>
    </location>
</feature>
<accession>A0A9P0AK80</accession>